<evidence type="ECO:0000313" key="1">
    <source>
        <dbReference type="EMBL" id="KAH3874833.1"/>
    </source>
</evidence>
<reference evidence="1" key="2">
    <citation type="submission" date="2020-11" db="EMBL/GenBank/DDBJ databases">
        <authorList>
            <person name="McCartney M.A."/>
            <person name="Auch B."/>
            <person name="Kono T."/>
            <person name="Mallez S."/>
            <person name="Becker A."/>
            <person name="Gohl D.M."/>
            <person name="Silverstein K.A.T."/>
            <person name="Koren S."/>
            <person name="Bechman K.B."/>
            <person name="Herman A."/>
            <person name="Abrahante J.E."/>
            <person name="Garbe J."/>
        </authorList>
    </citation>
    <scope>NUCLEOTIDE SEQUENCE</scope>
    <source>
        <strain evidence="1">Duluth1</strain>
        <tissue evidence="1">Whole animal</tissue>
    </source>
</reference>
<protein>
    <submittedName>
        <fullName evidence="1">Uncharacterized protein</fullName>
    </submittedName>
</protein>
<evidence type="ECO:0000313" key="2">
    <source>
        <dbReference type="Proteomes" id="UP000828390"/>
    </source>
</evidence>
<dbReference type="AlphaFoldDB" id="A0A9D4MDN8"/>
<accession>A0A9D4MDN8</accession>
<dbReference type="EMBL" id="JAIWYP010000002">
    <property type="protein sequence ID" value="KAH3874833.1"/>
    <property type="molecule type" value="Genomic_DNA"/>
</dbReference>
<proteinExistence type="predicted"/>
<keyword evidence="2" id="KW-1185">Reference proteome</keyword>
<dbReference type="Proteomes" id="UP000828390">
    <property type="component" value="Unassembled WGS sequence"/>
</dbReference>
<name>A0A9D4MDN8_DREPO</name>
<organism evidence="1 2">
    <name type="scientific">Dreissena polymorpha</name>
    <name type="common">Zebra mussel</name>
    <name type="synonym">Mytilus polymorpha</name>
    <dbReference type="NCBI Taxonomy" id="45954"/>
    <lineage>
        <taxon>Eukaryota</taxon>
        <taxon>Metazoa</taxon>
        <taxon>Spiralia</taxon>
        <taxon>Lophotrochozoa</taxon>
        <taxon>Mollusca</taxon>
        <taxon>Bivalvia</taxon>
        <taxon>Autobranchia</taxon>
        <taxon>Heteroconchia</taxon>
        <taxon>Euheterodonta</taxon>
        <taxon>Imparidentia</taxon>
        <taxon>Neoheterodontei</taxon>
        <taxon>Myida</taxon>
        <taxon>Dreissenoidea</taxon>
        <taxon>Dreissenidae</taxon>
        <taxon>Dreissena</taxon>
    </lineage>
</organism>
<comment type="caution">
    <text evidence="1">The sequence shown here is derived from an EMBL/GenBank/DDBJ whole genome shotgun (WGS) entry which is preliminary data.</text>
</comment>
<reference evidence="1" key="1">
    <citation type="journal article" date="2019" name="bioRxiv">
        <title>The Genome of the Zebra Mussel, Dreissena polymorpha: A Resource for Invasive Species Research.</title>
        <authorList>
            <person name="McCartney M.A."/>
            <person name="Auch B."/>
            <person name="Kono T."/>
            <person name="Mallez S."/>
            <person name="Zhang Y."/>
            <person name="Obille A."/>
            <person name="Becker A."/>
            <person name="Abrahante J.E."/>
            <person name="Garbe J."/>
            <person name="Badalamenti J.P."/>
            <person name="Herman A."/>
            <person name="Mangelson H."/>
            <person name="Liachko I."/>
            <person name="Sullivan S."/>
            <person name="Sone E.D."/>
            <person name="Koren S."/>
            <person name="Silverstein K.A.T."/>
            <person name="Beckman K.B."/>
            <person name="Gohl D.M."/>
        </authorList>
    </citation>
    <scope>NUCLEOTIDE SEQUENCE</scope>
    <source>
        <strain evidence="1">Duluth1</strain>
        <tissue evidence="1">Whole animal</tissue>
    </source>
</reference>
<sequence length="167" mass="17746">MVSRAYSGYRACRNLIAGLIGSGSMGTLCLGLGQMTPCRPRPAEQAYVAGGPCLSVGFRRPTLGRESIDGCVFIVSAWLTVPVTGSQLFKDGTNGDQNITYLGRLCSARQARALLVGVTSLSNHFGKASSFAAEAVRSVASRIHTRKAERNRRPAFGSENGAISCRF</sequence>
<gene>
    <name evidence="1" type="ORF">DPMN_038086</name>
</gene>